<name>A0A383DAQ4_9ZZZZ</name>
<sequence>VGGGGANRTLPVEEYRRQPNINLTLCYPQGFSADEDGGATLRRVTSRALCPPDPPNQGIMFVTHAEAGR</sequence>
<dbReference type="AlphaFoldDB" id="A0A383DAQ4"/>
<organism evidence="1">
    <name type="scientific">marine metagenome</name>
    <dbReference type="NCBI Taxonomy" id="408172"/>
    <lineage>
        <taxon>unclassified sequences</taxon>
        <taxon>metagenomes</taxon>
        <taxon>ecological metagenomes</taxon>
    </lineage>
</organism>
<gene>
    <name evidence="1" type="ORF">METZ01_LOCUS494233</name>
</gene>
<dbReference type="EMBL" id="UINC01215612">
    <property type="protein sequence ID" value="SVE41379.1"/>
    <property type="molecule type" value="Genomic_DNA"/>
</dbReference>
<evidence type="ECO:0000313" key="1">
    <source>
        <dbReference type="EMBL" id="SVE41379.1"/>
    </source>
</evidence>
<protein>
    <submittedName>
        <fullName evidence="1">Uncharacterized protein</fullName>
    </submittedName>
</protein>
<accession>A0A383DAQ4</accession>
<feature type="non-terminal residue" evidence="1">
    <location>
        <position position="69"/>
    </location>
</feature>
<reference evidence="1" key="1">
    <citation type="submission" date="2018-05" db="EMBL/GenBank/DDBJ databases">
        <authorList>
            <person name="Lanie J.A."/>
            <person name="Ng W.-L."/>
            <person name="Kazmierczak K.M."/>
            <person name="Andrzejewski T.M."/>
            <person name="Davidsen T.M."/>
            <person name="Wayne K.J."/>
            <person name="Tettelin H."/>
            <person name="Glass J.I."/>
            <person name="Rusch D."/>
            <person name="Podicherti R."/>
            <person name="Tsui H.-C.T."/>
            <person name="Winkler M.E."/>
        </authorList>
    </citation>
    <scope>NUCLEOTIDE SEQUENCE</scope>
</reference>
<proteinExistence type="predicted"/>
<feature type="non-terminal residue" evidence="1">
    <location>
        <position position="1"/>
    </location>
</feature>